<dbReference type="OrthoDB" id="8566531at2"/>
<accession>A0A2A7UY25</accession>
<dbReference type="AlphaFoldDB" id="A0A2A7UY25"/>
<comment type="caution">
    <text evidence="1">The sequence shown here is derived from an EMBL/GenBank/DDBJ whole genome shotgun (WGS) entry which is preliminary data.</text>
</comment>
<dbReference type="GeneID" id="80802422"/>
<protein>
    <submittedName>
        <fullName evidence="1">GpE family phage tail protein</fullName>
    </submittedName>
</protein>
<dbReference type="Proteomes" id="UP000220246">
    <property type="component" value="Unassembled WGS sequence"/>
</dbReference>
<name>A0A2A7UY25_COMTR</name>
<sequence>MDVVAFFFHWTPAVMDAMDPAELMRCRESAIAIHNRLNTPEK</sequence>
<dbReference type="EMBL" id="PDEA01000001">
    <property type="protein sequence ID" value="PEH90148.1"/>
    <property type="molecule type" value="Genomic_DNA"/>
</dbReference>
<evidence type="ECO:0000313" key="1">
    <source>
        <dbReference type="EMBL" id="PEH90148.1"/>
    </source>
</evidence>
<evidence type="ECO:0000313" key="2">
    <source>
        <dbReference type="Proteomes" id="UP000220246"/>
    </source>
</evidence>
<dbReference type="InterPro" id="IPR009493">
    <property type="entry name" value="P2_GpE"/>
</dbReference>
<dbReference type="Pfam" id="PF06528">
    <property type="entry name" value="Phage_P2_GpE"/>
    <property type="match status" value="1"/>
</dbReference>
<reference evidence="2" key="1">
    <citation type="submission" date="2017-09" db="EMBL/GenBank/DDBJ databases">
        <title>FDA dAtabase for Regulatory Grade micrObial Sequences (FDA-ARGOS): Supporting development and validation of Infectious Disease Dx tests.</title>
        <authorList>
            <person name="Minogue T."/>
            <person name="Wolcott M."/>
            <person name="Wasieloski L."/>
            <person name="Aguilar W."/>
            <person name="Moore D."/>
            <person name="Tallon L."/>
            <person name="Sadzewicz L."/>
            <person name="Ott S."/>
            <person name="Zhao X."/>
            <person name="Nagaraj S."/>
            <person name="Vavikolanu K."/>
            <person name="Aluvathingal J."/>
            <person name="Nadendla S."/>
            <person name="Sichtig H."/>
        </authorList>
    </citation>
    <scope>NUCLEOTIDE SEQUENCE [LARGE SCALE GENOMIC DNA]</scope>
    <source>
        <strain evidence="2">FDAARGOS_394</strain>
    </source>
</reference>
<organism evidence="1 2">
    <name type="scientific">Comamonas terrigena</name>
    <dbReference type="NCBI Taxonomy" id="32013"/>
    <lineage>
        <taxon>Bacteria</taxon>
        <taxon>Pseudomonadati</taxon>
        <taxon>Pseudomonadota</taxon>
        <taxon>Betaproteobacteria</taxon>
        <taxon>Burkholderiales</taxon>
        <taxon>Comamonadaceae</taxon>
        <taxon>Comamonas</taxon>
    </lineage>
</organism>
<keyword evidence="2" id="KW-1185">Reference proteome</keyword>
<dbReference type="STRING" id="1219032.GCA_001515545_00859"/>
<proteinExistence type="predicted"/>
<gene>
    <name evidence="1" type="ORF">CRM82_17515</name>
</gene>
<dbReference type="RefSeq" id="WP_083520279.1">
    <property type="nucleotide sequence ID" value="NZ_PDEA01000001.1"/>
</dbReference>